<keyword evidence="12" id="KW-1185">Reference proteome</keyword>
<dbReference type="Pfam" id="PF14520">
    <property type="entry name" value="HHH_5"/>
    <property type="match status" value="1"/>
</dbReference>
<dbReference type="InterPro" id="IPR047296">
    <property type="entry name" value="GIY-YIG_UvrC_Cho"/>
</dbReference>
<dbReference type="SMART" id="SM00278">
    <property type="entry name" value="HhH1"/>
    <property type="match status" value="2"/>
</dbReference>
<dbReference type="InterPro" id="IPR035901">
    <property type="entry name" value="GIY-YIG_endonuc_sf"/>
</dbReference>
<dbReference type="InterPro" id="IPR001943">
    <property type="entry name" value="UVR_dom"/>
</dbReference>
<dbReference type="Gene3D" id="1.10.150.20">
    <property type="entry name" value="5' to 3' exonuclease, C-terminal subdomain"/>
    <property type="match status" value="1"/>
</dbReference>
<dbReference type="InterPro" id="IPR003583">
    <property type="entry name" value="Hlx-hairpin-Hlx_DNA-bd_motif"/>
</dbReference>
<evidence type="ECO:0000313" key="11">
    <source>
        <dbReference type="EMBL" id="MFC4347933.1"/>
    </source>
</evidence>
<dbReference type="Pfam" id="PF01541">
    <property type="entry name" value="GIY-YIG"/>
    <property type="match status" value="1"/>
</dbReference>
<dbReference type="InterPro" id="IPR004791">
    <property type="entry name" value="UvrC"/>
</dbReference>
<evidence type="ECO:0000256" key="6">
    <source>
        <dbReference type="ARBA" id="ARBA00023236"/>
    </source>
</evidence>
<dbReference type="InterPro" id="IPR050066">
    <property type="entry name" value="UvrABC_protein_C"/>
</dbReference>
<comment type="subunit">
    <text evidence="7">Interacts with UvrB in an incision complex.</text>
</comment>
<organism evidence="11 12">
    <name type="scientific">Kordiimonas lipolytica</name>
    <dbReference type="NCBI Taxonomy" id="1662421"/>
    <lineage>
        <taxon>Bacteria</taxon>
        <taxon>Pseudomonadati</taxon>
        <taxon>Pseudomonadota</taxon>
        <taxon>Alphaproteobacteria</taxon>
        <taxon>Kordiimonadales</taxon>
        <taxon>Kordiimonadaceae</taxon>
        <taxon>Kordiimonas</taxon>
    </lineage>
</organism>
<keyword evidence="1 7" id="KW-0963">Cytoplasm</keyword>
<feature type="domain" description="UVR" evidence="8">
    <location>
        <begin position="210"/>
        <end position="245"/>
    </location>
</feature>
<dbReference type="PANTHER" id="PTHR30562">
    <property type="entry name" value="UVRC/OXIDOREDUCTASE"/>
    <property type="match status" value="1"/>
</dbReference>
<comment type="similarity">
    <text evidence="7">Belongs to the UvrC family.</text>
</comment>
<keyword evidence="4 7" id="KW-0267">Excision nuclease</keyword>
<comment type="caution">
    <text evidence="11">The sequence shown here is derived from an EMBL/GenBank/DDBJ whole genome shotgun (WGS) entry which is preliminary data.</text>
</comment>
<dbReference type="PANTHER" id="PTHR30562:SF1">
    <property type="entry name" value="UVRABC SYSTEM PROTEIN C"/>
    <property type="match status" value="1"/>
</dbReference>
<dbReference type="InterPro" id="IPR000305">
    <property type="entry name" value="GIY-YIG_endonuc"/>
</dbReference>
<comment type="function">
    <text evidence="7">The UvrABC repair system catalyzes the recognition and processing of DNA lesions. UvrC both incises the 5' and 3' sides of the lesion. The N-terminal half is responsible for the 3' incision and the C-terminal half is responsible for the 5' incision.</text>
</comment>
<dbReference type="SUPFAM" id="SSF47781">
    <property type="entry name" value="RuvA domain 2-like"/>
    <property type="match status" value="1"/>
</dbReference>
<keyword evidence="5 7" id="KW-0234">DNA repair</keyword>
<sequence>MVETALQIGINTIKEHLRTAPTAPGVYRMLNAHGDVLYVGKAKNIKKRVTSYTQENRLTVRLMRMVAATKSMVFVTTRTEAEALLLEASLIKRFKPPFNVLLKDDKSFPYILMRQDHEWPQITKHRGARKHKGLYFGPFASVSAVNRTLNTLQKVFQLRSCSDVTLESRTRVCLLYQIKRCSGPCVGKVSHAEYDDMVSETRAFLEGRTSGIQKKFASAMQEASDALEFEVAAVYRDRLNALTHIQSHQAMVNAMVDEADVIAAEEVAGAVGIQVFFFRAGQNWGHRAYFPKHDKSEGVEDVLAAFLAQFYDNKPAPRLILLSHEIPDQQLLSEALSERMERKVAISVPARGKKAEVMGEARRNAREALERRMAETASQAKLLQGVADLFGLDDPPERIEVYDNSHIQGTNALGGMIVAGPDGFMKNSYRKFNIKSDETAPGDDFAMMREVMRRRFKRLLKEDADKGRGHWPDVLLIDGGKGQLSSVMEVLDDLGVSEDVCVVAISKGPDRNAGREQFHMPGRDTFMLPENDAVLYYLQRLRDEAHRFAIGSHRARRSGDIRKSPLDGVPGIGPKRKKALLHHFGSAKAVADADVRDLEGVDGISKAMAQQIYDHFRD</sequence>
<feature type="domain" description="GIY-YIG" evidence="9">
    <location>
        <begin position="22"/>
        <end position="100"/>
    </location>
</feature>
<comment type="subcellular location">
    <subcellularLocation>
        <location evidence="7">Cytoplasm</location>
    </subcellularLocation>
</comment>
<dbReference type="InterPro" id="IPR036876">
    <property type="entry name" value="UVR_dom_sf"/>
</dbReference>
<dbReference type="InterPro" id="IPR038476">
    <property type="entry name" value="UvrC_RNase_H_dom_sf"/>
</dbReference>
<dbReference type="Gene3D" id="3.40.1440.10">
    <property type="entry name" value="GIY-YIG endonuclease"/>
    <property type="match status" value="1"/>
</dbReference>
<gene>
    <name evidence="7 11" type="primary">uvrC</name>
    <name evidence="11" type="ORF">ACFO5Q_08765</name>
</gene>
<dbReference type="SUPFAM" id="SSF46600">
    <property type="entry name" value="C-terminal UvrC-binding domain of UvrB"/>
    <property type="match status" value="1"/>
</dbReference>
<protein>
    <recommendedName>
        <fullName evidence="7">UvrABC system protein C</fullName>
        <shortName evidence="7">Protein UvrC</shortName>
    </recommendedName>
    <alternativeName>
        <fullName evidence="7">Excinuclease ABC subunit C</fullName>
    </alternativeName>
</protein>
<dbReference type="Gene3D" id="4.10.860.10">
    <property type="entry name" value="UVR domain"/>
    <property type="match status" value="1"/>
</dbReference>
<evidence type="ECO:0000259" key="9">
    <source>
        <dbReference type="PROSITE" id="PS50164"/>
    </source>
</evidence>
<feature type="domain" description="UvrC family homology region profile" evidence="10">
    <location>
        <begin position="261"/>
        <end position="491"/>
    </location>
</feature>
<dbReference type="InterPro" id="IPR001162">
    <property type="entry name" value="UvrC_RNase_H_dom"/>
</dbReference>
<reference evidence="12" key="1">
    <citation type="journal article" date="2019" name="Int. J. Syst. Evol. Microbiol.">
        <title>The Global Catalogue of Microorganisms (GCM) 10K type strain sequencing project: providing services to taxonomists for standard genome sequencing and annotation.</title>
        <authorList>
            <consortium name="The Broad Institute Genomics Platform"/>
            <consortium name="The Broad Institute Genome Sequencing Center for Infectious Disease"/>
            <person name="Wu L."/>
            <person name="Ma J."/>
        </authorList>
    </citation>
    <scope>NUCLEOTIDE SEQUENCE [LARGE SCALE GENOMIC DNA]</scope>
    <source>
        <strain evidence="12">CGMCC 1.15304</strain>
    </source>
</reference>
<accession>A0ABV8U9S9</accession>
<evidence type="ECO:0000256" key="2">
    <source>
        <dbReference type="ARBA" id="ARBA00022763"/>
    </source>
</evidence>
<dbReference type="CDD" id="cd10434">
    <property type="entry name" value="GIY-YIG_UvrC_Cho"/>
    <property type="match status" value="1"/>
</dbReference>
<dbReference type="Pfam" id="PF22920">
    <property type="entry name" value="UvrC_RNaseH"/>
    <property type="match status" value="1"/>
</dbReference>
<evidence type="ECO:0000259" key="10">
    <source>
        <dbReference type="PROSITE" id="PS50165"/>
    </source>
</evidence>
<dbReference type="RefSeq" id="WP_068152042.1">
    <property type="nucleotide sequence ID" value="NZ_JBHSCR010000005.1"/>
</dbReference>
<evidence type="ECO:0000256" key="3">
    <source>
        <dbReference type="ARBA" id="ARBA00022769"/>
    </source>
</evidence>
<proteinExistence type="inferred from homology"/>
<keyword evidence="6 7" id="KW-0742">SOS response</keyword>
<dbReference type="Pfam" id="PF02151">
    <property type="entry name" value="UVR"/>
    <property type="match status" value="1"/>
</dbReference>
<evidence type="ECO:0000256" key="4">
    <source>
        <dbReference type="ARBA" id="ARBA00022881"/>
    </source>
</evidence>
<dbReference type="SUPFAM" id="SSF82771">
    <property type="entry name" value="GIY-YIG endonuclease"/>
    <property type="match status" value="1"/>
</dbReference>
<evidence type="ECO:0000256" key="1">
    <source>
        <dbReference type="ARBA" id="ARBA00022490"/>
    </source>
</evidence>
<dbReference type="HAMAP" id="MF_00203">
    <property type="entry name" value="UvrC"/>
    <property type="match status" value="1"/>
</dbReference>
<dbReference type="NCBIfam" id="TIGR00194">
    <property type="entry name" value="uvrC"/>
    <property type="match status" value="1"/>
</dbReference>
<evidence type="ECO:0000256" key="7">
    <source>
        <dbReference type="HAMAP-Rule" id="MF_00203"/>
    </source>
</evidence>
<evidence type="ECO:0000256" key="5">
    <source>
        <dbReference type="ARBA" id="ARBA00023204"/>
    </source>
</evidence>
<dbReference type="EMBL" id="JBHSCR010000005">
    <property type="protein sequence ID" value="MFC4347933.1"/>
    <property type="molecule type" value="Genomic_DNA"/>
</dbReference>
<dbReference type="Proteomes" id="UP001595776">
    <property type="component" value="Unassembled WGS sequence"/>
</dbReference>
<dbReference type="Pfam" id="PF08459">
    <property type="entry name" value="UvrC_RNaseH_dom"/>
    <property type="match status" value="1"/>
</dbReference>
<dbReference type="PROSITE" id="PS50164">
    <property type="entry name" value="GIY_YIG"/>
    <property type="match status" value="1"/>
</dbReference>
<dbReference type="PROSITE" id="PS50165">
    <property type="entry name" value="UVRC"/>
    <property type="match status" value="1"/>
</dbReference>
<keyword evidence="2 7" id="KW-0227">DNA damage</keyword>
<dbReference type="PROSITE" id="PS50151">
    <property type="entry name" value="UVR"/>
    <property type="match status" value="1"/>
</dbReference>
<evidence type="ECO:0000259" key="8">
    <source>
        <dbReference type="PROSITE" id="PS50151"/>
    </source>
</evidence>
<evidence type="ECO:0000313" key="12">
    <source>
        <dbReference type="Proteomes" id="UP001595776"/>
    </source>
</evidence>
<keyword evidence="3 7" id="KW-0228">DNA excision</keyword>
<name>A0ABV8U9S9_9PROT</name>
<dbReference type="InterPro" id="IPR010994">
    <property type="entry name" value="RuvA_2-like"/>
</dbReference>
<dbReference type="SMART" id="SM00465">
    <property type="entry name" value="GIYc"/>
    <property type="match status" value="1"/>
</dbReference>
<dbReference type="Gene3D" id="3.30.420.340">
    <property type="entry name" value="UvrC, RNAse H endonuclease domain"/>
    <property type="match status" value="1"/>
</dbReference>
<dbReference type="NCBIfam" id="NF001824">
    <property type="entry name" value="PRK00558.1-5"/>
    <property type="match status" value="1"/>
</dbReference>